<evidence type="ECO:0000313" key="2">
    <source>
        <dbReference type="Proteomes" id="UP001151752"/>
    </source>
</evidence>
<name>A0A9Q0WKM1_9ROSI</name>
<organism evidence="1 2">
    <name type="scientific">Salix koriyanagi</name>
    <dbReference type="NCBI Taxonomy" id="2511006"/>
    <lineage>
        <taxon>Eukaryota</taxon>
        <taxon>Viridiplantae</taxon>
        <taxon>Streptophyta</taxon>
        <taxon>Embryophyta</taxon>
        <taxon>Tracheophyta</taxon>
        <taxon>Spermatophyta</taxon>
        <taxon>Magnoliopsida</taxon>
        <taxon>eudicotyledons</taxon>
        <taxon>Gunneridae</taxon>
        <taxon>Pentapetalae</taxon>
        <taxon>rosids</taxon>
        <taxon>fabids</taxon>
        <taxon>Malpighiales</taxon>
        <taxon>Salicaceae</taxon>
        <taxon>Saliceae</taxon>
        <taxon>Salix</taxon>
    </lineage>
</organism>
<reference evidence="1" key="1">
    <citation type="submission" date="2022-11" db="EMBL/GenBank/DDBJ databases">
        <authorList>
            <person name="Hyden B.L."/>
            <person name="Feng K."/>
            <person name="Yates T."/>
            <person name="Jawdy S."/>
            <person name="Smart L.B."/>
            <person name="Muchero W."/>
        </authorList>
    </citation>
    <scope>NUCLEOTIDE SEQUENCE</scope>
    <source>
        <tissue evidence="1">Shoot tip</tissue>
    </source>
</reference>
<dbReference type="GO" id="GO:0006412">
    <property type="term" value="P:translation"/>
    <property type="evidence" value="ECO:0007669"/>
    <property type="project" value="InterPro"/>
</dbReference>
<protein>
    <submittedName>
        <fullName evidence="1">30S RIBOSOMAL PROTEIN 3 CHLOROPLAST putative-RELATED</fullName>
    </submittedName>
</protein>
<dbReference type="AlphaFoldDB" id="A0A9Q0WKM1"/>
<dbReference type="InterPro" id="IPR006924">
    <property type="entry name" value="Ribosomal_cS23-like"/>
</dbReference>
<proteinExistence type="predicted"/>
<gene>
    <name evidence="1" type="ORF">OIU74_022338</name>
</gene>
<evidence type="ECO:0000313" key="1">
    <source>
        <dbReference type="EMBL" id="KAJ6768654.1"/>
    </source>
</evidence>
<dbReference type="GO" id="GO:0003735">
    <property type="term" value="F:structural constituent of ribosome"/>
    <property type="evidence" value="ECO:0007669"/>
    <property type="project" value="InterPro"/>
</dbReference>
<keyword evidence="2" id="KW-1185">Reference proteome</keyword>
<comment type="caution">
    <text evidence="1">The sequence shown here is derived from an EMBL/GenBank/DDBJ whole genome shotgun (WGS) entry which is preliminary data.</text>
</comment>
<sequence length="176" mass="20063">MRTNSTLYVSTESLKLLIPYLGPDTVYLSKTQRRCYPWDFNLVSTTRSHVIHCLAKSPSCKTFKATISINPKPNRIRSSTFFDRNRRHVSRNHRYTAFAVPEAPAAETPADAPPFNAAEESIPIQETEKKELVVKQLEKPRLVLKFVWMEKNIGLALDQATDIINLWQQSGGMIES</sequence>
<keyword evidence="1" id="KW-0687">Ribonucleoprotein</keyword>
<dbReference type="PANTHER" id="PTHR35108:SF6">
    <property type="entry name" value="30S RIBOSOMAL PROTEIN 3, CHLOROPLASTIC"/>
    <property type="match status" value="1"/>
</dbReference>
<dbReference type="PANTHER" id="PTHR35108">
    <property type="entry name" value="30S RIBOSOMAL PROTEIN 3, CHLOROPLASTIC"/>
    <property type="match status" value="1"/>
</dbReference>
<dbReference type="GO" id="GO:0005840">
    <property type="term" value="C:ribosome"/>
    <property type="evidence" value="ECO:0007669"/>
    <property type="project" value="UniProtKB-KW"/>
</dbReference>
<dbReference type="Proteomes" id="UP001151752">
    <property type="component" value="Chromosome 8"/>
</dbReference>
<accession>A0A9Q0WKM1</accession>
<keyword evidence="1" id="KW-0689">Ribosomal protein</keyword>
<dbReference type="EMBL" id="JAPFFM010000003">
    <property type="protein sequence ID" value="KAJ6768654.1"/>
    <property type="molecule type" value="Genomic_DNA"/>
</dbReference>
<reference evidence="1" key="2">
    <citation type="journal article" date="2023" name="Int. J. Mol. Sci.">
        <title>De Novo Assembly and Annotation of 11 Diverse Shrub Willow (Salix) Genomes Reveals Novel Gene Organization in Sex-Linked Regions.</title>
        <authorList>
            <person name="Hyden B."/>
            <person name="Feng K."/>
            <person name="Yates T.B."/>
            <person name="Jawdy S."/>
            <person name="Cereghino C."/>
            <person name="Smart L.B."/>
            <person name="Muchero W."/>
        </authorList>
    </citation>
    <scope>NUCLEOTIDE SEQUENCE</scope>
    <source>
        <tissue evidence="1">Shoot tip</tissue>
    </source>
</reference>